<evidence type="ECO:0000313" key="2">
    <source>
        <dbReference type="Proteomes" id="UP000682982"/>
    </source>
</evidence>
<evidence type="ECO:0000313" key="1">
    <source>
        <dbReference type="EMBL" id="MBR7793811.1"/>
    </source>
</evidence>
<dbReference type="Proteomes" id="UP000682982">
    <property type="component" value="Unassembled WGS sequence"/>
</dbReference>
<comment type="caution">
    <text evidence="1">The sequence shown here is derived from an EMBL/GenBank/DDBJ whole genome shotgun (WGS) entry which is preliminary data.</text>
</comment>
<reference evidence="1 2" key="1">
    <citation type="submission" date="2021-04" db="EMBL/GenBank/DDBJ databases">
        <title>novel species isolated from subtropical streams in China.</title>
        <authorList>
            <person name="Lu H."/>
        </authorList>
    </citation>
    <scope>NUCLEOTIDE SEQUENCE [LARGE SCALE GENOMIC DNA]</scope>
    <source>
        <strain evidence="1 2">FT147W</strain>
    </source>
</reference>
<accession>A0ABS5H4J7</accession>
<sequence>MNSDWFQGLQREVANSTKADVARKMGIKRSRLSCVMNGLGAYGSGAASTASIEQEYRRTFENVECPFNGNAVRIEFCRESALCSAPTHNPRQMMNWQACQKCSHKPKQIEVITLKKSLKRVPTEPVQQAGIIDKVTLPLPEVGAPQIADQTNQEAA</sequence>
<protein>
    <submittedName>
        <fullName evidence="1">MarR family transcriptional regulator</fullName>
    </submittedName>
</protein>
<dbReference type="EMBL" id="JAGSPK010000005">
    <property type="protein sequence ID" value="MBR7793811.1"/>
    <property type="molecule type" value="Genomic_DNA"/>
</dbReference>
<name>A0ABS5H4J7_9BURK</name>
<gene>
    <name evidence="1" type="ORF">KDM87_14530</name>
</gene>
<proteinExistence type="predicted"/>
<keyword evidence="2" id="KW-1185">Reference proteome</keyword>
<organism evidence="1 2">
    <name type="scientific">Undibacterium rivi</name>
    <dbReference type="NCBI Taxonomy" id="2828729"/>
    <lineage>
        <taxon>Bacteria</taxon>
        <taxon>Pseudomonadati</taxon>
        <taxon>Pseudomonadota</taxon>
        <taxon>Betaproteobacteria</taxon>
        <taxon>Burkholderiales</taxon>
        <taxon>Oxalobacteraceae</taxon>
        <taxon>Undibacterium</taxon>
    </lineage>
</organism>